<dbReference type="GO" id="GO:0046872">
    <property type="term" value="F:metal ion binding"/>
    <property type="evidence" value="ECO:0007669"/>
    <property type="project" value="UniProtKB-KW"/>
</dbReference>
<comment type="catalytic activity">
    <reaction evidence="2">
        <text>N-terminal N-formyl-L-methionyl-[peptide] + H2O = N-terminal L-methionyl-[peptide] + formate</text>
        <dbReference type="Rhea" id="RHEA:24420"/>
        <dbReference type="Rhea" id="RHEA-COMP:10639"/>
        <dbReference type="Rhea" id="RHEA-COMP:10640"/>
        <dbReference type="ChEBI" id="CHEBI:15377"/>
        <dbReference type="ChEBI" id="CHEBI:15740"/>
        <dbReference type="ChEBI" id="CHEBI:49298"/>
        <dbReference type="ChEBI" id="CHEBI:64731"/>
        <dbReference type="EC" id="3.5.1.88"/>
    </reaction>
</comment>
<accession>A0A975TTK3</accession>
<dbReference type="PRINTS" id="PR01576">
    <property type="entry name" value="PDEFORMYLASE"/>
</dbReference>
<feature type="active site" evidence="2">
    <location>
        <position position="133"/>
    </location>
</feature>
<name>A0A975TTK3_9RHOB</name>
<dbReference type="InterPro" id="IPR023635">
    <property type="entry name" value="Peptide_deformylase"/>
</dbReference>
<comment type="similarity">
    <text evidence="1 2">Belongs to the polypeptide deformylase family.</text>
</comment>
<keyword evidence="2" id="KW-0408">Iron</keyword>
<sequence length="160" mass="17962">MSVRDVLLWPDARLSEVCKPVGKVDPQLIEDLFDTMYAAYGRGLAAPQVGVLQRVFVVDVTWKEGVRTPRVFVNPVVQQRSADMRSMEEQCLSIPDLPMRVTRPEGVTLAWEGADGPQTETFEGNLARCIQHELDHLDGRVIFDHQSPEDRAELEALYAG</sequence>
<dbReference type="PANTHER" id="PTHR10458:SF22">
    <property type="entry name" value="PEPTIDE DEFORMYLASE"/>
    <property type="match status" value="1"/>
</dbReference>
<dbReference type="AlphaFoldDB" id="A0A975TTK3"/>
<dbReference type="Gene3D" id="3.90.45.10">
    <property type="entry name" value="Peptide deformylase"/>
    <property type="match status" value="1"/>
</dbReference>
<feature type="binding site" evidence="2">
    <location>
        <position position="91"/>
    </location>
    <ligand>
        <name>Fe cation</name>
        <dbReference type="ChEBI" id="CHEBI:24875"/>
    </ligand>
</feature>
<feature type="binding site" evidence="2">
    <location>
        <position position="132"/>
    </location>
    <ligand>
        <name>Fe cation</name>
        <dbReference type="ChEBI" id="CHEBI:24875"/>
    </ligand>
</feature>
<dbReference type="PANTHER" id="PTHR10458">
    <property type="entry name" value="PEPTIDE DEFORMYLASE"/>
    <property type="match status" value="1"/>
</dbReference>
<reference evidence="3 4" key="1">
    <citation type="submission" date="2021-07" db="EMBL/GenBank/DDBJ databases">
        <title>Karlodiniumbacter phycospheric gen. nov., sp. nov., a phycosphere bacterium isolated from karlodinium veneficum.</title>
        <authorList>
            <person name="Peng Y."/>
            <person name="Jiang L."/>
            <person name="Lee J."/>
        </authorList>
    </citation>
    <scope>NUCLEOTIDE SEQUENCE</scope>
    <source>
        <strain evidence="3 4">N5</strain>
    </source>
</reference>
<dbReference type="InterPro" id="IPR036821">
    <property type="entry name" value="Peptide_deformylase_sf"/>
</dbReference>
<proteinExistence type="inferred from homology"/>
<comment type="cofactor">
    <cofactor evidence="2">
        <name>Fe(2+)</name>
        <dbReference type="ChEBI" id="CHEBI:29033"/>
    </cofactor>
    <text evidence="2">Binds 1 Fe(2+) ion.</text>
</comment>
<dbReference type="Pfam" id="PF01327">
    <property type="entry name" value="Pep_deformylase"/>
    <property type="match status" value="1"/>
</dbReference>
<keyword evidence="2" id="KW-0648">Protein biosynthesis</keyword>
<dbReference type="NCBIfam" id="NF001159">
    <property type="entry name" value="PRK00150.1-3"/>
    <property type="match status" value="1"/>
</dbReference>
<gene>
    <name evidence="2 3" type="primary">def</name>
    <name evidence="3" type="ORF">KUL25_17440</name>
</gene>
<evidence type="ECO:0000313" key="4">
    <source>
        <dbReference type="Proteomes" id="UP000693972"/>
    </source>
</evidence>
<protein>
    <recommendedName>
        <fullName evidence="2">Peptide deformylase</fullName>
        <shortName evidence="2">PDF</shortName>
        <ecNumber evidence="2">3.5.1.88</ecNumber>
    </recommendedName>
    <alternativeName>
        <fullName evidence="2">Polypeptide deformylase</fullName>
    </alternativeName>
</protein>
<organism evidence="3">
    <name type="scientific">Gymnodinialimonas phycosphaerae</name>
    <dbReference type="NCBI Taxonomy" id="2841589"/>
    <lineage>
        <taxon>Bacteria</taxon>
        <taxon>Pseudomonadati</taxon>
        <taxon>Pseudomonadota</taxon>
        <taxon>Alphaproteobacteria</taxon>
        <taxon>Rhodobacterales</taxon>
        <taxon>Paracoccaceae</taxon>
        <taxon>Gymnodinialimonas</taxon>
    </lineage>
</organism>
<evidence type="ECO:0000256" key="2">
    <source>
        <dbReference type="HAMAP-Rule" id="MF_00163"/>
    </source>
</evidence>
<dbReference type="PIRSF" id="PIRSF004749">
    <property type="entry name" value="Pep_def"/>
    <property type="match status" value="1"/>
</dbReference>
<dbReference type="Proteomes" id="UP000693972">
    <property type="component" value="Unassembled WGS sequence"/>
</dbReference>
<evidence type="ECO:0000256" key="1">
    <source>
        <dbReference type="ARBA" id="ARBA00010759"/>
    </source>
</evidence>
<dbReference type="SUPFAM" id="SSF56420">
    <property type="entry name" value="Peptide deformylase"/>
    <property type="match status" value="1"/>
</dbReference>
<dbReference type="CDD" id="cd00487">
    <property type="entry name" value="Pep_deformylase"/>
    <property type="match status" value="1"/>
</dbReference>
<keyword evidence="2" id="KW-0479">Metal-binding</keyword>
<dbReference type="GO" id="GO:0006412">
    <property type="term" value="P:translation"/>
    <property type="evidence" value="ECO:0007669"/>
    <property type="project" value="UniProtKB-UniRule"/>
</dbReference>
<keyword evidence="2 3" id="KW-0378">Hydrolase</keyword>
<dbReference type="EMBL" id="CP078073">
    <property type="protein sequence ID" value="QXL87195.1"/>
    <property type="molecule type" value="Genomic_DNA"/>
</dbReference>
<dbReference type="NCBIfam" id="TIGR00079">
    <property type="entry name" value="pept_deformyl"/>
    <property type="match status" value="1"/>
</dbReference>
<feature type="binding site" evidence="2">
    <location>
        <position position="136"/>
    </location>
    <ligand>
        <name>Fe cation</name>
        <dbReference type="ChEBI" id="CHEBI:24875"/>
    </ligand>
</feature>
<comment type="function">
    <text evidence="2">Removes the formyl group from the N-terminal Met of newly synthesized proteins. Requires at least a dipeptide for an efficient rate of reaction. N-terminal L-methionine is a prerequisite for activity but the enzyme has broad specificity at other positions.</text>
</comment>
<dbReference type="GO" id="GO:0042586">
    <property type="term" value="F:peptide deformylase activity"/>
    <property type="evidence" value="ECO:0007669"/>
    <property type="project" value="UniProtKB-UniRule"/>
</dbReference>
<dbReference type="RefSeq" id="WP_257894100.1">
    <property type="nucleotide sequence ID" value="NZ_JAIMBW010000001.1"/>
</dbReference>
<dbReference type="EC" id="3.5.1.88" evidence="2"/>
<evidence type="ECO:0000313" key="3">
    <source>
        <dbReference type="EMBL" id="QXL87195.1"/>
    </source>
</evidence>
<dbReference type="HAMAP" id="MF_00163">
    <property type="entry name" value="Pep_deformylase"/>
    <property type="match status" value="1"/>
</dbReference>
<dbReference type="EMBL" id="JAIMBW010000001">
    <property type="protein sequence ID" value="MBY4894545.1"/>
    <property type="molecule type" value="Genomic_DNA"/>
</dbReference>
<keyword evidence="4" id="KW-1185">Reference proteome</keyword>